<reference evidence="2" key="1">
    <citation type="submission" date="2022-08" db="EMBL/GenBank/DDBJ databases">
        <authorList>
            <person name="Gutierrez-Valencia J."/>
        </authorList>
    </citation>
    <scope>NUCLEOTIDE SEQUENCE</scope>
</reference>
<organism evidence="2 3">
    <name type="scientific">Linum tenue</name>
    <dbReference type="NCBI Taxonomy" id="586396"/>
    <lineage>
        <taxon>Eukaryota</taxon>
        <taxon>Viridiplantae</taxon>
        <taxon>Streptophyta</taxon>
        <taxon>Embryophyta</taxon>
        <taxon>Tracheophyta</taxon>
        <taxon>Spermatophyta</taxon>
        <taxon>Magnoliopsida</taxon>
        <taxon>eudicotyledons</taxon>
        <taxon>Gunneridae</taxon>
        <taxon>Pentapetalae</taxon>
        <taxon>rosids</taxon>
        <taxon>fabids</taxon>
        <taxon>Malpighiales</taxon>
        <taxon>Linaceae</taxon>
        <taxon>Linum</taxon>
    </lineage>
</organism>
<comment type="caution">
    <text evidence="2">The sequence shown here is derived from an EMBL/GenBank/DDBJ whole genome shotgun (WGS) entry which is preliminary data.</text>
</comment>
<evidence type="ECO:0000313" key="2">
    <source>
        <dbReference type="EMBL" id="CAI0409748.1"/>
    </source>
</evidence>
<keyword evidence="3" id="KW-1185">Reference proteome</keyword>
<sequence>MRGRGFSIPTNFVGNHAPKSSSAFFTPFSTSSGGGRGAVVVGSSLPANSHSPTRHATQKRRRSLSRHLGGLGHGRGKPLASGPVFPEFSSFISSLKQTAVTPGSGSIRRGSGMGVAAEGPRLEKPAPGAPGRGSVPPAK</sequence>
<feature type="region of interest" description="Disordered" evidence="1">
    <location>
        <begin position="99"/>
        <end position="139"/>
    </location>
</feature>
<name>A0AAV0JII9_9ROSI</name>
<feature type="compositionally biased region" description="Basic residues" evidence="1">
    <location>
        <begin position="52"/>
        <end position="65"/>
    </location>
</feature>
<dbReference type="EMBL" id="CAMGYJ010000005">
    <property type="protein sequence ID" value="CAI0409748.1"/>
    <property type="molecule type" value="Genomic_DNA"/>
</dbReference>
<accession>A0AAV0JII9</accession>
<feature type="compositionally biased region" description="Low complexity" evidence="1">
    <location>
        <begin position="17"/>
        <end position="31"/>
    </location>
</feature>
<protein>
    <submittedName>
        <fullName evidence="2">Uncharacterized protein</fullName>
    </submittedName>
</protein>
<proteinExistence type="predicted"/>
<dbReference type="Proteomes" id="UP001154282">
    <property type="component" value="Unassembled WGS sequence"/>
</dbReference>
<dbReference type="AlphaFoldDB" id="A0AAV0JII9"/>
<evidence type="ECO:0000256" key="1">
    <source>
        <dbReference type="SAM" id="MobiDB-lite"/>
    </source>
</evidence>
<gene>
    <name evidence="2" type="ORF">LITE_LOCUS14496</name>
</gene>
<feature type="region of interest" description="Disordered" evidence="1">
    <location>
        <begin position="1"/>
        <end position="82"/>
    </location>
</feature>
<evidence type="ECO:0000313" key="3">
    <source>
        <dbReference type="Proteomes" id="UP001154282"/>
    </source>
</evidence>